<dbReference type="Pfam" id="PF23559">
    <property type="entry name" value="WHD_DRP"/>
    <property type="match status" value="1"/>
</dbReference>
<keyword evidence="2" id="KW-0433">Leucine-rich repeat</keyword>
<evidence type="ECO:0000256" key="5">
    <source>
        <dbReference type="ARBA" id="ARBA00022821"/>
    </source>
</evidence>
<feature type="domain" description="NB-ARC" evidence="7">
    <location>
        <begin position="242"/>
        <end position="409"/>
    </location>
</feature>
<keyword evidence="6" id="KW-0067">ATP-binding</keyword>
<feature type="domain" description="R13L1/DRL21-like LRR repeat region" evidence="10">
    <location>
        <begin position="776"/>
        <end position="892"/>
    </location>
</feature>
<dbReference type="Gene3D" id="3.80.10.10">
    <property type="entry name" value="Ribonuclease Inhibitor"/>
    <property type="match status" value="3"/>
</dbReference>
<dbReference type="GO" id="GO:0005524">
    <property type="term" value="F:ATP binding"/>
    <property type="evidence" value="ECO:0007669"/>
    <property type="project" value="UniProtKB-KW"/>
</dbReference>
<dbReference type="SUPFAM" id="SSF52540">
    <property type="entry name" value="P-loop containing nucleoside triphosphate hydrolases"/>
    <property type="match status" value="1"/>
</dbReference>
<keyword evidence="5" id="KW-0611">Plant defense</keyword>
<dbReference type="FunFam" id="3.40.50.300:FF:001091">
    <property type="entry name" value="Probable disease resistance protein At1g61300"/>
    <property type="match status" value="1"/>
</dbReference>
<name>A0A921QJ63_SORBI</name>
<accession>A0A921QJ63</accession>
<dbReference type="SUPFAM" id="SSF52058">
    <property type="entry name" value="L domain-like"/>
    <property type="match status" value="2"/>
</dbReference>
<dbReference type="PANTHER" id="PTHR36766">
    <property type="entry name" value="PLANT BROAD-SPECTRUM MILDEW RESISTANCE PROTEIN RPW8"/>
    <property type="match status" value="1"/>
</dbReference>
<dbReference type="Gene3D" id="1.10.8.430">
    <property type="entry name" value="Helical domain of apoptotic protease-activating factors"/>
    <property type="match status" value="1"/>
</dbReference>
<dbReference type="Pfam" id="PF00931">
    <property type="entry name" value="NB-ARC"/>
    <property type="match status" value="1"/>
</dbReference>
<evidence type="ECO:0000259" key="10">
    <source>
        <dbReference type="Pfam" id="PF25019"/>
    </source>
</evidence>
<evidence type="ECO:0000259" key="7">
    <source>
        <dbReference type="Pfam" id="PF00931"/>
    </source>
</evidence>
<evidence type="ECO:0000313" key="12">
    <source>
        <dbReference type="Proteomes" id="UP000807115"/>
    </source>
</evidence>
<gene>
    <name evidence="11" type="ORF">BDA96_08G196000</name>
</gene>
<proteinExistence type="inferred from homology"/>
<evidence type="ECO:0000313" key="11">
    <source>
        <dbReference type="EMBL" id="KAG0521840.1"/>
    </source>
</evidence>
<comment type="similarity">
    <text evidence="1">Belongs to the disease resistance NB-LRR family.</text>
</comment>
<dbReference type="InterPro" id="IPR036388">
    <property type="entry name" value="WH-like_DNA-bd_sf"/>
</dbReference>
<feature type="domain" description="Disease resistance protein winged helix" evidence="9">
    <location>
        <begin position="494"/>
        <end position="564"/>
    </location>
</feature>
<dbReference type="InterPro" id="IPR002182">
    <property type="entry name" value="NB-ARC"/>
</dbReference>
<dbReference type="InterPro" id="IPR032675">
    <property type="entry name" value="LRR_dom_sf"/>
</dbReference>
<dbReference type="InterPro" id="IPR041118">
    <property type="entry name" value="Rx_N"/>
</dbReference>
<evidence type="ECO:0000256" key="2">
    <source>
        <dbReference type="ARBA" id="ARBA00022614"/>
    </source>
</evidence>
<comment type="caution">
    <text evidence="11">The sequence shown here is derived from an EMBL/GenBank/DDBJ whole genome shotgun (WGS) entry which is preliminary data.</text>
</comment>
<dbReference type="Gene3D" id="1.10.10.10">
    <property type="entry name" value="Winged helix-like DNA-binding domain superfamily/Winged helix DNA-binding domain"/>
    <property type="match status" value="1"/>
</dbReference>
<dbReference type="InterPro" id="IPR042197">
    <property type="entry name" value="Apaf_helical"/>
</dbReference>
<evidence type="ECO:0000256" key="4">
    <source>
        <dbReference type="ARBA" id="ARBA00022741"/>
    </source>
</evidence>
<reference evidence="11" key="2">
    <citation type="submission" date="2020-10" db="EMBL/GenBank/DDBJ databases">
        <authorList>
            <person name="Cooper E.A."/>
            <person name="Brenton Z.W."/>
            <person name="Flinn B.S."/>
            <person name="Jenkins J."/>
            <person name="Shu S."/>
            <person name="Flowers D."/>
            <person name="Luo F."/>
            <person name="Wang Y."/>
            <person name="Xia P."/>
            <person name="Barry K."/>
            <person name="Daum C."/>
            <person name="Lipzen A."/>
            <person name="Yoshinaga Y."/>
            <person name="Schmutz J."/>
            <person name="Saski C."/>
            <person name="Vermerris W."/>
            <person name="Kresovich S."/>
        </authorList>
    </citation>
    <scope>NUCLEOTIDE SEQUENCE</scope>
</reference>
<evidence type="ECO:0000256" key="1">
    <source>
        <dbReference type="ARBA" id="ARBA00008894"/>
    </source>
</evidence>
<dbReference type="Pfam" id="PF25019">
    <property type="entry name" value="LRR_R13L1-DRL21"/>
    <property type="match status" value="1"/>
</dbReference>
<feature type="domain" description="Disease resistance N-terminal" evidence="8">
    <location>
        <begin position="31"/>
        <end position="112"/>
    </location>
</feature>
<evidence type="ECO:0000256" key="6">
    <source>
        <dbReference type="ARBA" id="ARBA00022840"/>
    </source>
</evidence>
<reference evidence="11" key="1">
    <citation type="journal article" date="2019" name="BMC Genomics">
        <title>A new reference genome for Sorghum bicolor reveals high levels of sequence similarity between sweet and grain genotypes: implications for the genetics of sugar metabolism.</title>
        <authorList>
            <person name="Cooper E.A."/>
            <person name="Brenton Z.W."/>
            <person name="Flinn B.S."/>
            <person name="Jenkins J."/>
            <person name="Shu S."/>
            <person name="Flowers D."/>
            <person name="Luo F."/>
            <person name="Wang Y."/>
            <person name="Xia P."/>
            <person name="Barry K."/>
            <person name="Daum C."/>
            <person name="Lipzen A."/>
            <person name="Yoshinaga Y."/>
            <person name="Schmutz J."/>
            <person name="Saski C."/>
            <person name="Vermerris W."/>
            <person name="Kresovich S."/>
        </authorList>
    </citation>
    <scope>NUCLEOTIDE SEQUENCE</scope>
</reference>
<dbReference type="InterPro" id="IPR058922">
    <property type="entry name" value="WHD_DRP"/>
</dbReference>
<evidence type="ECO:0000259" key="8">
    <source>
        <dbReference type="Pfam" id="PF18052"/>
    </source>
</evidence>
<dbReference type="Pfam" id="PF18052">
    <property type="entry name" value="Rx_N"/>
    <property type="match status" value="1"/>
</dbReference>
<evidence type="ECO:0000259" key="9">
    <source>
        <dbReference type="Pfam" id="PF23559"/>
    </source>
</evidence>
<dbReference type="Gene3D" id="3.40.50.300">
    <property type="entry name" value="P-loop containing nucleotide triphosphate hydrolases"/>
    <property type="match status" value="1"/>
</dbReference>
<evidence type="ECO:0008006" key="13">
    <source>
        <dbReference type="Google" id="ProtNLM"/>
    </source>
</evidence>
<evidence type="ECO:0000256" key="3">
    <source>
        <dbReference type="ARBA" id="ARBA00022737"/>
    </source>
</evidence>
<organism evidence="11 12">
    <name type="scientific">Sorghum bicolor</name>
    <name type="common">Sorghum</name>
    <name type="synonym">Sorghum vulgare</name>
    <dbReference type="NCBI Taxonomy" id="4558"/>
    <lineage>
        <taxon>Eukaryota</taxon>
        <taxon>Viridiplantae</taxon>
        <taxon>Streptophyta</taxon>
        <taxon>Embryophyta</taxon>
        <taxon>Tracheophyta</taxon>
        <taxon>Spermatophyta</taxon>
        <taxon>Magnoliopsida</taxon>
        <taxon>Liliopsida</taxon>
        <taxon>Poales</taxon>
        <taxon>Poaceae</taxon>
        <taxon>PACMAD clade</taxon>
        <taxon>Panicoideae</taxon>
        <taxon>Andropogonodae</taxon>
        <taxon>Andropogoneae</taxon>
        <taxon>Sorghinae</taxon>
        <taxon>Sorghum</taxon>
    </lineage>
</organism>
<sequence>MTTVGLLLLNLRHPTPFEERMEITISAARWAVSRALRPISDGLMESWAASSKLAPNIRALKLQLLYAQGMLNNARGRDVCNPALGQLLQELRNQAYDADDVLDELEYFRIQDELHGTYETIDADVRGLVGGLVLNARHTAGAVVSKLKLPSCSCASVVCHHRRKPKLKFDRVAMSKRMVDIVEQLKPVCAMVSTILDLELQGTIASTGISAQQGTAFNQTIRTTTPQIIEPKLYGRDDLKKDVIDAITSKYHVNDDLTVLSIVGPGGLGKTTLTQHIYEEAKSHFQVLVWVCVSQNFSASKLAQEIKKQIPKLDNENGNESAEDLIEKRLQSKRFLLVLDDMWTDHENEWKKLLAPFKKMQTKGNMAIVTTRIPKVAQMVATVGCQIRLERLNDEECMCFFQECVFGNRQTWEGHANLHDFGYKIVKRLKGFPLAVKTVGRLLKTELTLEHWRRVLESKEWEYQANEDDIMPALKLSYNYLHFHLQQCFSHCALFPEDYEFGREELIHLWIGLGLLGPDDQNKRVEDIGLDYLSDLVSYGFFQEEKKEDGHTYYVIHDLLHDLARNVSAHECLSIQGSNVGSIQIPASIHHMSIIINNSDVEDKATFENCKKGLDILGKRLKARNLRTLMLFGDHHGSFCKILSGMFRDAKTLRVIFLSGASYDVEVLLHSFSQLVHLRYLRIKGYVLNLRSLFGSISRFYNLLVLDIKERDTFPDMEEEEEICSSTRDMSNLVKIRHFLVGNNSYHCGIVEVGKLKSIQEIKRFEVKREKQGFELNQLGKLIQLHGSLEICNLEKVGGATELEELKLVHLQHLNQLILGWDENQSDRDPKKEQDVLKCLNPHNNLQELCIRGHGGHTYPTWLCSDHSAKNLECLCLNGVAWKSLPPLLGELLMVGEEQPSVAGQTFQNLKILELVNIATLKKWSVDSPFSKLEVLTVKNCSVLTQLPFPHMFPNLQEIYISECEELVSVPPIPWSSSLSKARLWTVGASIQNLDYKKNEQKIHVEFKKDALDRELWNVLAFTNLSEIREFWISKCPPVPLHHLQLLNSLKTLHIIDCTSVLWPTEGENDSPFEFPVEQLEISDCGATVKELLQLISYFPNLSTLELWSCDNKQAGEAEETEAAAGGQLPMPLQNQSSLRSLVIRNCPVLLSSSSLPSFYCPFPTSLQSLVLEGVKDGMLTLAPLTNLTELVLYDCGGLRSEDLWHLLAQGRLKELQIYGAHNLLDVPEPSRMCEQVLPQHSSRLPALETDGEAGGTIAVPIGGHFSSSLTELGLAWNDDLEHFTMEQSEALLMFTSLQVLEIAWYSRLQSLPEGLGGLPNLKRLVIWFCPSFRSLPNGGLPSSLVELHIWTCDAIRSLPKGTLPSSLMELDVSNCSSFWSLPKGSLPSSLKILRIRYCPAIKSLHEGSLPNSLQMLDVTKSNEKLQKQCRKLQGTIPIVEFRDY</sequence>
<protein>
    <recommendedName>
        <fullName evidence="13">AAA+ ATPase domain-containing protein</fullName>
    </recommendedName>
</protein>
<keyword evidence="3" id="KW-0677">Repeat</keyword>
<dbReference type="GO" id="GO:0043531">
    <property type="term" value="F:ADP binding"/>
    <property type="evidence" value="ECO:0007669"/>
    <property type="project" value="InterPro"/>
</dbReference>
<dbReference type="Proteomes" id="UP000807115">
    <property type="component" value="Chromosome 8"/>
</dbReference>
<dbReference type="GO" id="GO:0006952">
    <property type="term" value="P:defense response"/>
    <property type="evidence" value="ECO:0007669"/>
    <property type="project" value="UniProtKB-KW"/>
</dbReference>
<dbReference type="PANTHER" id="PTHR36766:SF70">
    <property type="entry name" value="DISEASE RESISTANCE PROTEIN RGA4"/>
    <property type="match status" value="1"/>
</dbReference>
<dbReference type="InterPro" id="IPR056789">
    <property type="entry name" value="LRR_R13L1-DRL21"/>
</dbReference>
<keyword evidence="4" id="KW-0547">Nucleotide-binding</keyword>
<dbReference type="GO" id="GO:0051707">
    <property type="term" value="P:response to other organism"/>
    <property type="evidence" value="ECO:0007669"/>
    <property type="project" value="UniProtKB-ARBA"/>
</dbReference>
<dbReference type="EMBL" id="CM027687">
    <property type="protein sequence ID" value="KAG0521840.1"/>
    <property type="molecule type" value="Genomic_DNA"/>
</dbReference>
<dbReference type="PRINTS" id="PR00364">
    <property type="entry name" value="DISEASERSIST"/>
</dbReference>
<dbReference type="InterPro" id="IPR027417">
    <property type="entry name" value="P-loop_NTPase"/>
</dbReference>